<reference evidence="1 2" key="1">
    <citation type="submission" date="2016-06" db="EMBL/GenBank/DDBJ databases">
        <title>The Draft Genome Sequence and Annotation of the Desert Woodrat Neotoma lepida.</title>
        <authorList>
            <person name="Campbell M."/>
            <person name="Oakeson K.F."/>
            <person name="Yandell M."/>
            <person name="Halpert J.R."/>
            <person name="Dearing D."/>
        </authorList>
    </citation>
    <scope>NUCLEOTIDE SEQUENCE [LARGE SCALE GENOMIC DNA]</scope>
    <source>
        <strain evidence="1">417</strain>
        <tissue evidence="1">Liver</tissue>
    </source>
</reference>
<dbReference type="EMBL" id="LZPO01054713">
    <property type="protein sequence ID" value="OBS73077.1"/>
    <property type="molecule type" value="Genomic_DNA"/>
</dbReference>
<gene>
    <name evidence="1" type="ORF">A6R68_12370</name>
</gene>
<sequence length="73" mass="8416">MVLDCGFFTAPALCDTRLGRRVIEHTVALVFWNHLRGDLKNVCLQCWKLSLYKINFIKEQLGLHPVENSSDKL</sequence>
<keyword evidence="2" id="KW-1185">Reference proteome</keyword>
<comment type="caution">
    <text evidence="1">The sequence shown here is derived from an EMBL/GenBank/DDBJ whole genome shotgun (WGS) entry which is preliminary data.</text>
</comment>
<evidence type="ECO:0000313" key="1">
    <source>
        <dbReference type="EMBL" id="OBS73077.1"/>
    </source>
</evidence>
<organism evidence="1 2">
    <name type="scientific">Neotoma lepida</name>
    <name type="common">Desert woodrat</name>
    <dbReference type="NCBI Taxonomy" id="56216"/>
    <lineage>
        <taxon>Eukaryota</taxon>
        <taxon>Metazoa</taxon>
        <taxon>Chordata</taxon>
        <taxon>Craniata</taxon>
        <taxon>Vertebrata</taxon>
        <taxon>Euteleostomi</taxon>
        <taxon>Mammalia</taxon>
        <taxon>Eutheria</taxon>
        <taxon>Euarchontoglires</taxon>
        <taxon>Glires</taxon>
        <taxon>Rodentia</taxon>
        <taxon>Myomorpha</taxon>
        <taxon>Muroidea</taxon>
        <taxon>Cricetidae</taxon>
        <taxon>Neotominae</taxon>
        <taxon>Neotoma</taxon>
    </lineage>
</organism>
<accession>A0A1A6H639</accession>
<name>A0A1A6H639_NEOLE</name>
<proteinExistence type="predicted"/>
<dbReference type="AlphaFoldDB" id="A0A1A6H639"/>
<evidence type="ECO:0000313" key="2">
    <source>
        <dbReference type="Proteomes" id="UP000092124"/>
    </source>
</evidence>
<dbReference type="Proteomes" id="UP000092124">
    <property type="component" value="Unassembled WGS sequence"/>
</dbReference>
<protein>
    <submittedName>
        <fullName evidence="1">Uncharacterized protein</fullName>
    </submittedName>
</protein>